<dbReference type="InParanoid" id="G3I0D6"/>
<dbReference type="Proteomes" id="UP000001075">
    <property type="component" value="Unassembled WGS sequence"/>
</dbReference>
<feature type="region of interest" description="Disordered" evidence="1">
    <location>
        <begin position="60"/>
        <end position="80"/>
    </location>
</feature>
<accession>G3I0D6</accession>
<evidence type="ECO:0000313" key="2">
    <source>
        <dbReference type="EMBL" id="EGW07377.1"/>
    </source>
</evidence>
<dbReference type="AlphaFoldDB" id="G3I0D6"/>
<proteinExistence type="predicted"/>
<evidence type="ECO:0000313" key="3">
    <source>
        <dbReference type="Proteomes" id="UP000001075"/>
    </source>
</evidence>
<name>G3I0D6_CRIGR</name>
<gene>
    <name evidence="2" type="ORF">I79_016815</name>
</gene>
<organism evidence="2 3">
    <name type="scientific">Cricetulus griseus</name>
    <name type="common">Chinese hamster</name>
    <name type="synonym">Cricetulus barabensis griseus</name>
    <dbReference type="NCBI Taxonomy" id="10029"/>
    <lineage>
        <taxon>Eukaryota</taxon>
        <taxon>Metazoa</taxon>
        <taxon>Chordata</taxon>
        <taxon>Craniata</taxon>
        <taxon>Vertebrata</taxon>
        <taxon>Euteleostomi</taxon>
        <taxon>Mammalia</taxon>
        <taxon>Eutheria</taxon>
        <taxon>Euarchontoglires</taxon>
        <taxon>Glires</taxon>
        <taxon>Rodentia</taxon>
        <taxon>Myomorpha</taxon>
        <taxon>Muroidea</taxon>
        <taxon>Cricetidae</taxon>
        <taxon>Cricetinae</taxon>
        <taxon>Cricetulus</taxon>
    </lineage>
</organism>
<reference evidence="3" key="1">
    <citation type="journal article" date="2011" name="Nat. Biotechnol.">
        <title>The genomic sequence of the Chinese hamster ovary (CHO)-K1 cell line.</title>
        <authorList>
            <person name="Xu X."/>
            <person name="Nagarajan H."/>
            <person name="Lewis N.E."/>
            <person name="Pan S."/>
            <person name="Cai Z."/>
            <person name="Liu X."/>
            <person name="Chen W."/>
            <person name="Xie M."/>
            <person name="Wang W."/>
            <person name="Hammond S."/>
            <person name="Andersen M.R."/>
            <person name="Neff N."/>
            <person name="Passarelli B."/>
            <person name="Koh W."/>
            <person name="Fan H.C."/>
            <person name="Wang J."/>
            <person name="Gui Y."/>
            <person name="Lee K.H."/>
            <person name="Betenbaugh M.J."/>
            <person name="Quake S.R."/>
            <person name="Famili I."/>
            <person name="Palsson B.O."/>
            <person name="Wang J."/>
        </authorList>
    </citation>
    <scope>NUCLEOTIDE SEQUENCE [LARGE SCALE GENOMIC DNA]</scope>
    <source>
        <strain evidence="3">CHO K1 cell line</strain>
    </source>
</reference>
<dbReference type="EMBL" id="JH001008">
    <property type="protein sequence ID" value="EGW07377.1"/>
    <property type="molecule type" value="Genomic_DNA"/>
</dbReference>
<evidence type="ECO:0000256" key="1">
    <source>
        <dbReference type="SAM" id="MobiDB-lite"/>
    </source>
</evidence>
<protein>
    <submittedName>
        <fullName evidence="2">Uncharacterized protein</fullName>
    </submittedName>
</protein>
<sequence length="125" mass="12857">MPAAPKLRAREQGPSQVGCACARLGSHAAGHGPTFATDCARPHAASHRAGPLSASFAGAAPKLRTPASPGSAFRLSPPDAGTWNPVFKPRRHRCPQNLLQFKLSAFLVPAPGSARGAAECVDAGR</sequence>